<dbReference type="Proteomes" id="UP000184335">
    <property type="component" value="Unassembled WGS sequence"/>
</dbReference>
<dbReference type="EMBL" id="FQYI01000001">
    <property type="protein sequence ID" value="SHI33255.1"/>
    <property type="molecule type" value="Genomic_DNA"/>
</dbReference>
<name>A0A1M6A9V3_9FLAO</name>
<gene>
    <name evidence="1" type="ORF">SAMN05443429_101211</name>
</gene>
<evidence type="ECO:0000313" key="1">
    <source>
        <dbReference type="EMBL" id="SHI33255.1"/>
    </source>
</evidence>
<protein>
    <submittedName>
        <fullName evidence="1">Uncharacterized protein</fullName>
    </submittedName>
</protein>
<evidence type="ECO:0000313" key="2">
    <source>
        <dbReference type="Proteomes" id="UP000184335"/>
    </source>
</evidence>
<keyword evidence="2" id="KW-1185">Reference proteome</keyword>
<organism evidence="1 2">
    <name type="scientific">Cruoricaptor ignavus</name>
    <dbReference type="NCBI Taxonomy" id="1118202"/>
    <lineage>
        <taxon>Bacteria</taxon>
        <taxon>Pseudomonadati</taxon>
        <taxon>Bacteroidota</taxon>
        <taxon>Flavobacteriia</taxon>
        <taxon>Flavobacteriales</taxon>
        <taxon>Weeksellaceae</taxon>
        <taxon>Cruoricaptor</taxon>
    </lineage>
</organism>
<dbReference type="STRING" id="1118202.SAMN05443429_101211"/>
<accession>A0A1M6A9V3</accession>
<proteinExistence type="predicted"/>
<reference evidence="1 2" key="1">
    <citation type="submission" date="2016-11" db="EMBL/GenBank/DDBJ databases">
        <authorList>
            <person name="Jaros S."/>
            <person name="Januszkiewicz K."/>
            <person name="Wedrychowicz H."/>
        </authorList>
    </citation>
    <scope>NUCLEOTIDE SEQUENCE [LARGE SCALE GENOMIC DNA]</scope>
    <source>
        <strain evidence="1 2">DSM 25479</strain>
    </source>
</reference>
<dbReference type="AlphaFoldDB" id="A0A1M6A9V3"/>
<sequence>MFFVLMLGIFAASCAGDDDICLHSEGTPRLKMKFKDSAGRLATLDSLYISADYGGGTQAVVQAARVDSVLVPLRIDGSGSTLLEIRRRKAEMPARLQLEYAEQAEYVSPACGIRKLYRDVRYQLHPAAGARAAEPAQNEITDEIRTHLYITF</sequence>